<comment type="catalytic activity">
    <reaction evidence="1 17">
        <text>2 a phenolic donor + H2O2 = 2 a phenolic radical donor + 2 H2O</text>
        <dbReference type="Rhea" id="RHEA:56136"/>
        <dbReference type="ChEBI" id="CHEBI:15377"/>
        <dbReference type="ChEBI" id="CHEBI:16240"/>
        <dbReference type="ChEBI" id="CHEBI:139520"/>
        <dbReference type="ChEBI" id="CHEBI:139521"/>
        <dbReference type="EC" id="1.11.1.7"/>
    </reaction>
</comment>
<feature type="binding site" evidence="14">
    <location>
        <position position="74"/>
    </location>
    <ligand>
        <name>Ca(2+)</name>
        <dbReference type="ChEBI" id="CHEBI:29108"/>
        <label>1</label>
    </ligand>
</feature>
<feature type="compositionally biased region" description="Basic and acidic residues" evidence="18">
    <location>
        <begin position="143"/>
        <end position="157"/>
    </location>
</feature>
<keyword evidence="9 14" id="KW-0408">Iron</keyword>
<keyword evidence="10 16" id="KW-1015">Disulfide bond</keyword>
<dbReference type="Gramene" id="Kaladp0018s0110.1.v1.1">
    <property type="protein sequence ID" value="Kaladp0018s0110.1.v1.1"/>
    <property type="gene ID" value="Kaladp0018s0110.v1.1"/>
</dbReference>
<dbReference type="EC" id="1.11.1.7" evidence="3 17"/>
<keyword evidence="8 17" id="KW-0560">Oxidoreductase</keyword>
<evidence type="ECO:0000256" key="1">
    <source>
        <dbReference type="ARBA" id="ARBA00000189"/>
    </source>
</evidence>
<evidence type="ECO:0000256" key="5">
    <source>
        <dbReference type="ARBA" id="ARBA00022617"/>
    </source>
</evidence>
<accession>A0A7N0T1Z4</accession>
<feature type="binding site" evidence="14">
    <location>
        <position position="251"/>
    </location>
    <ligand>
        <name>Ca(2+)</name>
        <dbReference type="ChEBI" id="CHEBI:29108"/>
        <label>2</label>
    </ligand>
</feature>
<dbReference type="Proteomes" id="UP000594263">
    <property type="component" value="Unplaced"/>
</dbReference>
<evidence type="ECO:0000313" key="20">
    <source>
        <dbReference type="EnsemblPlants" id="Kaladp0018s0110.1.v1.1"/>
    </source>
</evidence>
<dbReference type="InterPro" id="IPR002016">
    <property type="entry name" value="Haem_peroxidase"/>
</dbReference>
<dbReference type="GO" id="GO:0020037">
    <property type="term" value="F:heme binding"/>
    <property type="evidence" value="ECO:0007669"/>
    <property type="project" value="UniProtKB-UniRule"/>
</dbReference>
<sequence>MAYKFSLCFLALLFTSAHLVSCQLDPNYYAKTCPQLHSIVAAGLTTALKTDPRIAASLLRLHYTDCFVNGCEASILLDDTEGFKGEKNSVQNQNSLRGFEVIDSIKAEVEKACPSTVSCADILTLAAKESVVMSGGTSWEVPLGRRDGKTASEKAADEQLPPPTESLTTIYRRFAAKGLNATDLVVLSAAHSIGFAKCSSFSYRLHDYHNTGRPDPFMNPNLLKQLQAACPDASSDGKLYPLDPGSPYSFDLFYYNNLLSNGGVLESDLAIMTNHLSASWVVDYAKNQEKFFNDFAASMIRLGNLGVITSPDGEIRKKCGSVN</sequence>
<feature type="binding site" evidence="14">
    <location>
        <position position="65"/>
    </location>
    <ligand>
        <name>Ca(2+)</name>
        <dbReference type="ChEBI" id="CHEBI:29108"/>
        <label>1</label>
    </ligand>
</feature>
<feature type="signal peptide" evidence="17">
    <location>
        <begin position="1"/>
        <end position="22"/>
    </location>
</feature>
<dbReference type="PANTHER" id="PTHR31388:SF180">
    <property type="entry name" value="PEROXIDASE"/>
    <property type="match status" value="1"/>
</dbReference>
<organism evidence="20 21">
    <name type="scientific">Kalanchoe fedtschenkoi</name>
    <name type="common">Lavender scallops</name>
    <name type="synonym">South American air plant</name>
    <dbReference type="NCBI Taxonomy" id="63787"/>
    <lineage>
        <taxon>Eukaryota</taxon>
        <taxon>Viridiplantae</taxon>
        <taxon>Streptophyta</taxon>
        <taxon>Embryophyta</taxon>
        <taxon>Tracheophyta</taxon>
        <taxon>Spermatophyta</taxon>
        <taxon>Magnoliopsida</taxon>
        <taxon>eudicotyledons</taxon>
        <taxon>Gunneridae</taxon>
        <taxon>Pentapetalae</taxon>
        <taxon>Saxifragales</taxon>
        <taxon>Crassulaceae</taxon>
        <taxon>Kalanchoe</taxon>
    </lineage>
</organism>
<comment type="cofactor">
    <cofactor evidence="14 17">
        <name>Ca(2+)</name>
        <dbReference type="ChEBI" id="CHEBI:29108"/>
    </cofactor>
    <text evidence="14 17">Binds 2 calcium ions per subunit.</text>
</comment>
<name>A0A7N0T1Z4_KALFE</name>
<dbReference type="Gene3D" id="1.10.420.10">
    <property type="entry name" value="Peroxidase, domain 2"/>
    <property type="match status" value="1"/>
</dbReference>
<evidence type="ECO:0000256" key="9">
    <source>
        <dbReference type="ARBA" id="ARBA00023004"/>
    </source>
</evidence>
<dbReference type="Gene3D" id="1.10.520.10">
    <property type="match status" value="1"/>
</dbReference>
<feature type="disulfide bond" evidence="16">
    <location>
        <begin position="119"/>
        <end position="319"/>
    </location>
</feature>
<keyword evidence="17" id="KW-0732">Signal</keyword>
<evidence type="ECO:0000256" key="2">
    <source>
        <dbReference type="ARBA" id="ARBA00006873"/>
    </source>
</evidence>
<feature type="binding site" evidence="14">
    <location>
        <position position="86"/>
    </location>
    <ligand>
        <name>Ca(2+)</name>
        <dbReference type="ChEBI" id="CHEBI:29108"/>
        <label>1</label>
    </ligand>
</feature>
<evidence type="ECO:0000256" key="7">
    <source>
        <dbReference type="ARBA" id="ARBA00022837"/>
    </source>
</evidence>
<feature type="binding site" evidence="14">
    <location>
        <position position="68"/>
    </location>
    <ligand>
        <name>Ca(2+)</name>
        <dbReference type="ChEBI" id="CHEBI:29108"/>
        <label>1</label>
    </ligand>
</feature>
<evidence type="ECO:0000256" key="3">
    <source>
        <dbReference type="ARBA" id="ARBA00012313"/>
    </source>
</evidence>
<comment type="function">
    <text evidence="17">Removal of H(2)O(2), oxidation of toxic reductants, biosynthesis and degradation of lignin, suberization, auxin catabolism, response to environmental stresses such as wounding, pathogen attack and oxidative stress.</text>
</comment>
<proteinExistence type="inferred from homology"/>
<evidence type="ECO:0000313" key="21">
    <source>
        <dbReference type="Proteomes" id="UP000594263"/>
    </source>
</evidence>
<feature type="binding site" evidence="13">
    <location>
        <position position="161"/>
    </location>
    <ligand>
        <name>substrate</name>
    </ligand>
</feature>
<feature type="binding site" evidence="14">
    <location>
        <position position="70"/>
    </location>
    <ligand>
        <name>Ca(2+)</name>
        <dbReference type="ChEBI" id="CHEBI:29108"/>
        <label>1</label>
    </ligand>
</feature>
<feature type="site" description="Transition state stabilizer" evidence="15">
    <location>
        <position position="60"/>
    </location>
</feature>
<dbReference type="InterPro" id="IPR033905">
    <property type="entry name" value="Secretory_peroxidase"/>
</dbReference>
<keyword evidence="4 17" id="KW-0575">Peroxidase</keyword>
<dbReference type="OMA" id="WSSIRYD"/>
<dbReference type="EnsemblPlants" id="Kaladp0018s0110.2.v1.1">
    <property type="protein sequence ID" value="Kaladp0018s0110.2.v1.1"/>
    <property type="gene ID" value="Kaladp0018s0110.v1.1"/>
</dbReference>
<evidence type="ECO:0000256" key="11">
    <source>
        <dbReference type="ARBA" id="ARBA00023180"/>
    </source>
</evidence>
<evidence type="ECO:0000256" key="13">
    <source>
        <dbReference type="PIRSR" id="PIRSR600823-2"/>
    </source>
</evidence>
<protein>
    <recommendedName>
        <fullName evidence="3 17">Peroxidase</fullName>
        <ecNumber evidence="3 17">1.11.1.7</ecNumber>
    </recommendedName>
</protein>
<comment type="cofactor">
    <cofactor evidence="14 17">
        <name>heme b</name>
        <dbReference type="ChEBI" id="CHEBI:60344"/>
    </cofactor>
    <text evidence="14 17">Binds 1 heme b (iron(II)-protoporphyrin IX) group per subunit.</text>
</comment>
<feature type="region of interest" description="Disordered" evidence="18">
    <location>
        <begin position="142"/>
        <end position="162"/>
    </location>
</feature>
<keyword evidence="21" id="KW-1185">Reference proteome</keyword>
<dbReference type="GO" id="GO:0005576">
    <property type="term" value="C:extracellular region"/>
    <property type="evidence" value="ECO:0007669"/>
    <property type="project" value="UniProtKB-SubCell"/>
</dbReference>
<dbReference type="Gramene" id="Kaladp0018s0110.2.v1.1">
    <property type="protein sequence ID" value="Kaladp0018s0110.2.v1.1"/>
    <property type="gene ID" value="Kaladp0018s0110.v1.1"/>
</dbReference>
<comment type="subcellular location">
    <subcellularLocation>
        <location evidence="17">Secreted</location>
    </subcellularLocation>
</comment>
<reference evidence="20" key="1">
    <citation type="submission" date="2021-01" db="UniProtKB">
        <authorList>
            <consortium name="EnsemblPlants"/>
        </authorList>
    </citation>
    <scope>IDENTIFICATION</scope>
</reference>
<keyword evidence="11" id="KW-0325">Glycoprotein</keyword>
<evidence type="ECO:0000256" key="17">
    <source>
        <dbReference type="RuleBase" id="RU362060"/>
    </source>
</evidence>
<dbReference type="EnsemblPlants" id="Kaladp0018s0110.1.v1.1">
    <property type="protein sequence ID" value="Kaladp0018s0110.1.v1.1"/>
    <property type="gene ID" value="Kaladp0018s0110.v1.1"/>
</dbReference>
<dbReference type="PROSITE" id="PS50873">
    <property type="entry name" value="PEROXIDASE_4"/>
    <property type="match status" value="1"/>
</dbReference>
<comment type="similarity">
    <text evidence="17">Belongs to the peroxidase family. Classical plant (class III) peroxidase subfamily.</text>
</comment>
<evidence type="ECO:0000256" key="10">
    <source>
        <dbReference type="ARBA" id="ARBA00023157"/>
    </source>
</evidence>
<dbReference type="Pfam" id="PF00141">
    <property type="entry name" value="peroxidase"/>
    <property type="match status" value="1"/>
</dbReference>
<dbReference type="GO" id="GO:0006979">
    <property type="term" value="P:response to oxidative stress"/>
    <property type="evidence" value="ECO:0007669"/>
    <property type="project" value="UniProtKB-UniRule"/>
</dbReference>
<dbReference type="InterPro" id="IPR019793">
    <property type="entry name" value="Peroxidases_heam-ligand_BS"/>
</dbReference>
<keyword evidence="17" id="KW-0964">Secreted</keyword>
<keyword evidence="6 14" id="KW-0479">Metal-binding</keyword>
<dbReference type="CDD" id="cd00693">
    <property type="entry name" value="secretory_peroxidase"/>
    <property type="match status" value="1"/>
</dbReference>
<feature type="disulfide bond" evidence="16">
    <location>
        <begin position="66"/>
        <end position="71"/>
    </location>
</feature>
<feature type="chain" id="PRO_5033947913" description="Peroxidase" evidence="17">
    <location>
        <begin position="23"/>
        <end position="323"/>
    </location>
</feature>
<dbReference type="PANTHER" id="PTHR31388">
    <property type="entry name" value="PEROXIDASE 72-RELATED"/>
    <property type="match status" value="1"/>
</dbReference>
<dbReference type="FunFam" id="1.10.520.10:FF:000001">
    <property type="entry name" value="Peroxidase"/>
    <property type="match status" value="1"/>
</dbReference>
<comment type="similarity">
    <text evidence="2">Belongs to the peroxidase family. Ascorbate peroxidase subfamily.</text>
</comment>
<feature type="disulfide bond" evidence="16">
    <location>
        <begin position="33"/>
        <end position="113"/>
    </location>
</feature>
<dbReference type="FunFam" id="1.10.420.10:FF:000001">
    <property type="entry name" value="Peroxidase"/>
    <property type="match status" value="1"/>
</dbReference>
<dbReference type="GO" id="GO:0042744">
    <property type="term" value="P:hydrogen peroxide catabolic process"/>
    <property type="evidence" value="ECO:0007669"/>
    <property type="project" value="UniProtKB-KW"/>
</dbReference>
<dbReference type="PRINTS" id="PR00461">
    <property type="entry name" value="PLPEROXIDASE"/>
</dbReference>
<evidence type="ECO:0000256" key="8">
    <source>
        <dbReference type="ARBA" id="ARBA00023002"/>
    </source>
</evidence>
<evidence type="ECO:0000256" key="4">
    <source>
        <dbReference type="ARBA" id="ARBA00022559"/>
    </source>
</evidence>
<dbReference type="GO" id="GO:0046872">
    <property type="term" value="F:metal ion binding"/>
    <property type="evidence" value="ECO:0007669"/>
    <property type="project" value="UniProtKB-UniRule"/>
</dbReference>
<evidence type="ECO:0000256" key="18">
    <source>
        <dbReference type="SAM" id="MobiDB-lite"/>
    </source>
</evidence>
<feature type="binding site" description="axial binding residue" evidence="14">
    <location>
        <position position="191"/>
    </location>
    <ligand>
        <name>heme b</name>
        <dbReference type="ChEBI" id="CHEBI:60344"/>
    </ligand>
    <ligandPart>
        <name>Fe</name>
        <dbReference type="ChEBI" id="CHEBI:18248"/>
    </ligandPart>
</feature>
<evidence type="ECO:0000256" key="12">
    <source>
        <dbReference type="ARBA" id="ARBA00023324"/>
    </source>
</evidence>
<evidence type="ECO:0000256" key="15">
    <source>
        <dbReference type="PIRSR" id="PIRSR600823-4"/>
    </source>
</evidence>
<evidence type="ECO:0000256" key="16">
    <source>
        <dbReference type="PIRSR" id="PIRSR600823-5"/>
    </source>
</evidence>
<feature type="binding site" evidence="14">
    <location>
        <position position="243"/>
    </location>
    <ligand>
        <name>Ca(2+)</name>
        <dbReference type="ChEBI" id="CHEBI:29108"/>
        <label>2</label>
    </ligand>
</feature>
<keyword evidence="7 14" id="KW-0106">Calcium</keyword>
<feature type="disulfide bond" evidence="16">
    <location>
        <begin position="198"/>
        <end position="230"/>
    </location>
</feature>
<evidence type="ECO:0000259" key="19">
    <source>
        <dbReference type="PROSITE" id="PS50873"/>
    </source>
</evidence>
<feature type="domain" description="Plant heme peroxidase family profile" evidence="19">
    <location>
        <begin position="23"/>
        <end position="323"/>
    </location>
</feature>
<dbReference type="AlphaFoldDB" id="A0A7N0T1Z4"/>
<evidence type="ECO:0000256" key="14">
    <source>
        <dbReference type="PIRSR" id="PIRSR600823-3"/>
    </source>
</evidence>
<dbReference type="InterPro" id="IPR000823">
    <property type="entry name" value="Peroxidase_pln"/>
</dbReference>
<evidence type="ECO:0000256" key="6">
    <source>
        <dbReference type="ARBA" id="ARBA00022723"/>
    </source>
</evidence>
<keyword evidence="12 17" id="KW-0376">Hydrogen peroxide</keyword>
<dbReference type="GO" id="GO:0140825">
    <property type="term" value="F:lactoperoxidase activity"/>
    <property type="evidence" value="ECO:0007669"/>
    <property type="project" value="UniProtKB-EC"/>
</dbReference>
<dbReference type="SUPFAM" id="SSF48113">
    <property type="entry name" value="Heme-dependent peroxidases"/>
    <property type="match status" value="1"/>
</dbReference>
<dbReference type="PROSITE" id="PS00435">
    <property type="entry name" value="PEROXIDASE_1"/>
    <property type="match status" value="1"/>
</dbReference>
<dbReference type="PRINTS" id="PR00458">
    <property type="entry name" value="PEROXIDASE"/>
</dbReference>
<keyword evidence="5 17" id="KW-0349">Heme</keyword>
<dbReference type="InterPro" id="IPR010255">
    <property type="entry name" value="Haem_peroxidase_sf"/>
</dbReference>